<organism evidence="1 2">
    <name type="scientific">Methylopila musalis</name>
    <dbReference type="NCBI Taxonomy" id="1134781"/>
    <lineage>
        <taxon>Bacteria</taxon>
        <taxon>Pseudomonadati</taxon>
        <taxon>Pseudomonadota</taxon>
        <taxon>Alphaproteobacteria</taxon>
        <taxon>Hyphomicrobiales</taxon>
        <taxon>Methylopilaceae</taxon>
        <taxon>Methylopila</taxon>
    </lineage>
</organism>
<sequence>MTDLKASLTRARELHSENAKRISEMNERVAKRREELRANLHDLSPSEQSHILNRALGGLRADLKRDSADARTARLRELDALRRQAEDASAHYHSPMQMLMRESLGSERRSRLIQQLEHSGKVELASLAALAVSSKDRELAAVLASQVGRMPHGERPFSPHELADLLVGDEHRAIQAAIMEVGELTQRSLLDDRQFETGRPVDRVGLALRARDRSALGAAELPDEED</sequence>
<dbReference type="Proteomes" id="UP001597171">
    <property type="component" value="Unassembled WGS sequence"/>
</dbReference>
<comment type="caution">
    <text evidence="1">The sequence shown here is derived from an EMBL/GenBank/DDBJ whole genome shotgun (WGS) entry which is preliminary data.</text>
</comment>
<protein>
    <recommendedName>
        <fullName evidence="3">Chromosome partition protein Smc</fullName>
    </recommendedName>
</protein>
<accession>A0ABW3Z4B0</accession>
<keyword evidence="2" id="KW-1185">Reference proteome</keyword>
<reference evidence="2" key="1">
    <citation type="journal article" date="2019" name="Int. J. Syst. Evol. Microbiol.">
        <title>The Global Catalogue of Microorganisms (GCM) 10K type strain sequencing project: providing services to taxonomists for standard genome sequencing and annotation.</title>
        <authorList>
            <consortium name="The Broad Institute Genomics Platform"/>
            <consortium name="The Broad Institute Genome Sequencing Center for Infectious Disease"/>
            <person name="Wu L."/>
            <person name="Ma J."/>
        </authorList>
    </citation>
    <scope>NUCLEOTIDE SEQUENCE [LARGE SCALE GENOMIC DNA]</scope>
    <source>
        <strain evidence="2">CCUG 61696</strain>
    </source>
</reference>
<dbReference type="EMBL" id="JBHTMX010000014">
    <property type="protein sequence ID" value="MFD1331109.1"/>
    <property type="molecule type" value="Genomic_DNA"/>
</dbReference>
<evidence type="ECO:0000313" key="2">
    <source>
        <dbReference type="Proteomes" id="UP001597171"/>
    </source>
</evidence>
<name>A0ABW3Z4B0_9HYPH</name>
<evidence type="ECO:0008006" key="3">
    <source>
        <dbReference type="Google" id="ProtNLM"/>
    </source>
</evidence>
<proteinExistence type="predicted"/>
<gene>
    <name evidence="1" type="ORF">ACFQ4O_03780</name>
</gene>
<evidence type="ECO:0000313" key="1">
    <source>
        <dbReference type="EMBL" id="MFD1331109.1"/>
    </source>
</evidence>